<dbReference type="InterPro" id="IPR006439">
    <property type="entry name" value="HAD-SF_hydro_IA"/>
</dbReference>
<gene>
    <name evidence="1" type="ORF">EDB81DRAFT_694542</name>
</gene>
<dbReference type="PANTHER" id="PTHR43481">
    <property type="entry name" value="FRUCTOSE-1-PHOSPHATE PHOSPHATASE"/>
    <property type="match status" value="1"/>
</dbReference>
<dbReference type="AlphaFoldDB" id="A0A9P9EAW8"/>
<dbReference type="InterPro" id="IPR036412">
    <property type="entry name" value="HAD-like_sf"/>
</dbReference>
<accession>A0A9P9EAW8</accession>
<dbReference type="Pfam" id="PF00702">
    <property type="entry name" value="Hydrolase"/>
    <property type="match status" value="1"/>
</dbReference>
<evidence type="ECO:0000313" key="2">
    <source>
        <dbReference type="Proteomes" id="UP000738349"/>
    </source>
</evidence>
<dbReference type="GO" id="GO:0050308">
    <property type="term" value="F:sugar-phosphatase activity"/>
    <property type="evidence" value="ECO:0007669"/>
    <property type="project" value="TreeGrafter"/>
</dbReference>
<dbReference type="InterPro" id="IPR023198">
    <property type="entry name" value="PGP-like_dom2"/>
</dbReference>
<name>A0A9P9EAW8_9HYPO</name>
<evidence type="ECO:0000313" key="1">
    <source>
        <dbReference type="EMBL" id="KAH7134293.1"/>
    </source>
</evidence>
<dbReference type="EMBL" id="JAGMUV010000014">
    <property type="protein sequence ID" value="KAH7134293.1"/>
    <property type="molecule type" value="Genomic_DNA"/>
</dbReference>
<reference evidence="1" key="1">
    <citation type="journal article" date="2021" name="Nat. Commun.">
        <title>Genetic determinants of endophytism in the Arabidopsis root mycobiome.</title>
        <authorList>
            <person name="Mesny F."/>
            <person name="Miyauchi S."/>
            <person name="Thiergart T."/>
            <person name="Pickel B."/>
            <person name="Atanasova L."/>
            <person name="Karlsson M."/>
            <person name="Huettel B."/>
            <person name="Barry K.W."/>
            <person name="Haridas S."/>
            <person name="Chen C."/>
            <person name="Bauer D."/>
            <person name="Andreopoulos W."/>
            <person name="Pangilinan J."/>
            <person name="LaButti K."/>
            <person name="Riley R."/>
            <person name="Lipzen A."/>
            <person name="Clum A."/>
            <person name="Drula E."/>
            <person name="Henrissat B."/>
            <person name="Kohler A."/>
            <person name="Grigoriev I.V."/>
            <person name="Martin F.M."/>
            <person name="Hacquard S."/>
        </authorList>
    </citation>
    <scope>NUCLEOTIDE SEQUENCE</scope>
    <source>
        <strain evidence="1">MPI-CAGE-AT-0147</strain>
    </source>
</reference>
<dbReference type="Gene3D" id="3.40.50.1000">
    <property type="entry name" value="HAD superfamily/HAD-like"/>
    <property type="match status" value="1"/>
</dbReference>
<keyword evidence="2" id="KW-1185">Reference proteome</keyword>
<dbReference type="SFLD" id="SFLDS00003">
    <property type="entry name" value="Haloacid_Dehalogenase"/>
    <property type="match status" value="1"/>
</dbReference>
<dbReference type="InterPro" id="IPR051806">
    <property type="entry name" value="HAD-like_SPP"/>
</dbReference>
<dbReference type="OrthoDB" id="40579at2759"/>
<dbReference type="PANTHER" id="PTHR43481:SF4">
    <property type="entry name" value="GLYCEROL-1-PHOSPHATE PHOSPHOHYDROLASE 1-RELATED"/>
    <property type="match status" value="1"/>
</dbReference>
<proteinExistence type="predicted"/>
<dbReference type="NCBIfam" id="TIGR01509">
    <property type="entry name" value="HAD-SF-IA-v3"/>
    <property type="match status" value="1"/>
</dbReference>
<protein>
    <submittedName>
        <fullName evidence="1">HAD-like domain-containing protein</fullName>
    </submittedName>
</protein>
<dbReference type="InterPro" id="IPR023214">
    <property type="entry name" value="HAD_sf"/>
</dbReference>
<organism evidence="1 2">
    <name type="scientific">Dactylonectria macrodidyma</name>
    <dbReference type="NCBI Taxonomy" id="307937"/>
    <lineage>
        <taxon>Eukaryota</taxon>
        <taxon>Fungi</taxon>
        <taxon>Dikarya</taxon>
        <taxon>Ascomycota</taxon>
        <taxon>Pezizomycotina</taxon>
        <taxon>Sordariomycetes</taxon>
        <taxon>Hypocreomycetidae</taxon>
        <taxon>Hypocreales</taxon>
        <taxon>Nectriaceae</taxon>
        <taxon>Dactylonectria</taxon>
    </lineage>
</organism>
<sequence length="248" mass="26547">MDSHETHGLRLEEFAFDGFLIDLDGTLIDSTEAVVRHWADVGKLIGVNPQVILESSHGRRSLDVLNIVASEFATWEFVRKIEGAIPLNHGHLATEIPGAVDFMTALIAISAPSALVTSSTLPLVIGWQKTLNLPLPEPEFLVTAESVPIGKPDPACYALGREKLGLTDETLDLLVVEDSPAGIEAGKAANCKVVGLLTSHTYEQIVAAKPNWIVQDLKSLKVLQSTGGKVSIEMTSLSIAPSGPKSRN</sequence>
<dbReference type="SFLD" id="SFLDG01129">
    <property type="entry name" value="C1.5:_HAD__Beta-PGM__Phosphata"/>
    <property type="match status" value="1"/>
</dbReference>
<dbReference type="SUPFAM" id="SSF56784">
    <property type="entry name" value="HAD-like"/>
    <property type="match status" value="1"/>
</dbReference>
<comment type="caution">
    <text evidence="1">The sequence shown here is derived from an EMBL/GenBank/DDBJ whole genome shotgun (WGS) entry which is preliminary data.</text>
</comment>
<dbReference type="Gene3D" id="1.10.150.240">
    <property type="entry name" value="Putative phosphatase, domain 2"/>
    <property type="match status" value="1"/>
</dbReference>
<dbReference type="Proteomes" id="UP000738349">
    <property type="component" value="Unassembled WGS sequence"/>
</dbReference>